<keyword evidence="6" id="KW-0833">Ubl conjugation pathway</keyword>
<keyword evidence="14" id="KW-0472">Membrane</keyword>
<organism evidence="16">
    <name type="scientific">Cacopsylla melanoneura</name>
    <dbReference type="NCBI Taxonomy" id="428564"/>
    <lineage>
        <taxon>Eukaryota</taxon>
        <taxon>Metazoa</taxon>
        <taxon>Ecdysozoa</taxon>
        <taxon>Arthropoda</taxon>
        <taxon>Hexapoda</taxon>
        <taxon>Insecta</taxon>
        <taxon>Pterygota</taxon>
        <taxon>Neoptera</taxon>
        <taxon>Paraneoptera</taxon>
        <taxon>Hemiptera</taxon>
        <taxon>Sternorrhyncha</taxon>
        <taxon>Psylloidea</taxon>
        <taxon>Psyllidae</taxon>
        <taxon>Psyllinae</taxon>
        <taxon>Cacopsylla</taxon>
    </lineage>
</organism>
<dbReference type="GO" id="GO:0016579">
    <property type="term" value="P:protein deubiquitination"/>
    <property type="evidence" value="ECO:0007669"/>
    <property type="project" value="InterPro"/>
</dbReference>
<evidence type="ECO:0000256" key="14">
    <source>
        <dbReference type="SAM" id="Phobius"/>
    </source>
</evidence>
<evidence type="ECO:0000256" key="1">
    <source>
        <dbReference type="ARBA" id="ARBA00000707"/>
    </source>
</evidence>
<evidence type="ECO:0000256" key="3">
    <source>
        <dbReference type="ARBA" id="ARBA00009085"/>
    </source>
</evidence>
<evidence type="ECO:0000256" key="10">
    <source>
        <dbReference type="ARBA" id="ARBA00041300"/>
    </source>
</evidence>
<evidence type="ECO:0000256" key="4">
    <source>
        <dbReference type="ARBA" id="ARBA00012759"/>
    </source>
</evidence>
<dbReference type="GO" id="GO:0005730">
    <property type="term" value="C:nucleolus"/>
    <property type="evidence" value="ECO:0007669"/>
    <property type="project" value="UniProtKB-SubCell"/>
</dbReference>
<keyword evidence="7 16" id="KW-0378">Hydrolase</keyword>
<dbReference type="EMBL" id="HBUF01346078">
    <property type="protein sequence ID" value="CAG6709457.1"/>
    <property type="molecule type" value="Transcribed_RNA"/>
</dbReference>
<evidence type="ECO:0000256" key="13">
    <source>
        <dbReference type="ARBA" id="ARBA00043009"/>
    </source>
</evidence>
<dbReference type="PROSITE" id="PS50235">
    <property type="entry name" value="USP_3"/>
    <property type="match status" value="1"/>
</dbReference>
<dbReference type="GO" id="GO:0042981">
    <property type="term" value="P:regulation of apoptotic process"/>
    <property type="evidence" value="ECO:0007669"/>
    <property type="project" value="TreeGrafter"/>
</dbReference>
<dbReference type="InterPro" id="IPR028889">
    <property type="entry name" value="USP"/>
</dbReference>
<evidence type="ECO:0000256" key="2">
    <source>
        <dbReference type="ARBA" id="ARBA00004604"/>
    </source>
</evidence>
<name>A0A8D8UR54_9HEMI</name>
<dbReference type="EMBL" id="HBUF01346076">
    <property type="protein sequence ID" value="CAG6709453.1"/>
    <property type="molecule type" value="Transcribed_RNA"/>
</dbReference>
<keyword evidence="14" id="KW-0812">Transmembrane</keyword>
<keyword evidence="5" id="KW-0645">Protease</keyword>
<dbReference type="PANTHER" id="PTHR24006:SF758">
    <property type="entry name" value="UBIQUITIN CARBOXYL-TERMINAL HYDROLASE 36"/>
    <property type="match status" value="1"/>
</dbReference>
<dbReference type="GO" id="GO:0004843">
    <property type="term" value="F:cysteine-type deubiquitinase activity"/>
    <property type="evidence" value="ECO:0007669"/>
    <property type="project" value="UniProtKB-EC"/>
</dbReference>
<dbReference type="PANTHER" id="PTHR24006">
    <property type="entry name" value="UBIQUITIN CARBOXYL-TERMINAL HYDROLASE"/>
    <property type="match status" value="1"/>
</dbReference>
<feature type="transmembrane region" description="Helical" evidence="14">
    <location>
        <begin position="160"/>
        <end position="183"/>
    </location>
</feature>
<comment type="subcellular location">
    <subcellularLocation>
        <location evidence="2">Nucleus</location>
        <location evidence="2">Nucleolus</location>
    </subcellularLocation>
</comment>
<comment type="catalytic activity">
    <reaction evidence="1">
        <text>Thiol-dependent hydrolysis of ester, thioester, amide, peptide and isopeptide bonds formed by the C-terminal Gly of ubiquitin (a 76-residue protein attached to proteins as an intracellular targeting signal).</text>
        <dbReference type="EC" id="3.4.19.12"/>
    </reaction>
</comment>
<dbReference type="EMBL" id="HBUF01346077">
    <property type="protein sequence ID" value="CAG6709455.1"/>
    <property type="molecule type" value="Transcribed_RNA"/>
</dbReference>
<dbReference type="Gene3D" id="3.90.70.10">
    <property type="entry name" value="Cysteine proteinases"/>
    <property type="match status" value="1"/>
</dbReference>
<dbReference type="InterPro" id="IPR050164">
    <property type="entry name" value="Peptidase_C19"/>
</dbReference>
<dbReference type="AlphaFoldDB" id="A0A8D8UR54"/>
<dbReference type="InterPro" id="IPR001394">
    <property type="entry name" value="Peptidase_C19_UCH"/>
</dbReference>
<evidence type="ECO:0000256" key="7">
    <source>
        <dbReference type="ARBA" id="ARBA00022801"/>
    </source>
</evidence>
<comment type="similarity">
    <text evidence="3">Belongs to the peptidase C19 family.</text>
</comment>
<evidence type="ECO:0000256" key="12">
    <source>
        <dbReference type="ARBA" id="ARBA00042420"/>
    </source>
</evidence>
<protein>
    <recommendedName>
        <fullName evidence="9">Ubiquitin carboxyl-terminal hydrolase 36</fullName>
        <ecNumber evidence="4">3.4.19.12</ecNumber>
    </recommendedName>
    <alternativeName>
        <fullName evidence="12">Deubiquitinating enzyme 36</fullName>
    </alternativeName>
    <alternativeName>
        <fullName evidence="11">Protein scrawny</fullName>
    </alternativeName>
    <alternativeName>
        <fullName evidence="10">Ubiquitin thioesterase 36</fullName>
    </alternativeName>
    <alternativeName>
        <fullName evidence="13">Ubiquitin-specific-processing protease 36</fullName>
    </alternativeName>
</protein>
<keyword evidence="8" id="KW-0788">Thiol protease</keyword>
<dbReference type="GO" id="GO:0006508">
    <property type="term" value="P:proteolysis"/>
    <property type="evidence" value="ECO:0007669"/>
    <property type="project" value="UniProtKB-KW"/>
</dbReference>
<dbReference type="EC" id="3.4.19.12" evidence="4"/>
<evidence type="ECO:0000256" key="11">
    <source>
        <dbReference type="ARBA" id="ARBA00042154"/>
    </source>
</evidence>
<accession>A0A8D8UR54</accession>
<sequence>MRKTLDHCQANSGGAIQPDLINKKLKSIAPELDLNRQEDTHEFLMYLTQGMQESYLKSNTLDFYSEETSPIYQLFGFDLWTEVACCSCLHVSTTNVHTTELSLEMRQFDSVHKILEHFFSKESFQGYKCENCEQTVDASKRYLVHKPPNVLRLHLKRYGLFFFIFRVVILPLNFQGVIVPGLVREEYFIPN</sequence>
<evidence type="ECO:0000256" key="8">
    <source>
        <dbReference type="ARBA" id="ARBA00022807"/>
    </source>
</evidence>
<dbReference type="InterPro" id="IPR038765">
    <property type="entry name" value="Papain-like_cys_pep_sf"/>
</dbReference>
<dbReference type="Pfam" id="PF00443">
    <property type="entry name" value="UCH"/>
    <property type="match status" value="1"/>
</dbReference>
<evidence type="ECO:0000259" key="15">
    <source>
        <dbReference type="PROSITE" id="PS50235"/>
    </source>
</evidence>
<dbReference type="SUPFAM" id="SSF54001">
    <property type="entry name" value="Cysteine proteinases"/>
    <property type="match status" value="1"/>
</dbReference>
<keyword evidence="14" id="KW-1133">Transmembrane helix</keyword>
<evidence type="ECO:0000313" key="16">
    <source>
        <dbReference type="EMBL" id="CAG6709455.1"/>
    </source>
</evidence>
<dbReference type="GO" id="GO:0005829">
    <property type="term" value="C:cytosol"/>
    <property type="evidence" value="ECO:0007669"/>
    <property type="project" value="TreeGrafter"/>
</dbReference>
<feature type="domain" description="USP" evidence="15">
    <location>
        <begin position="1"/>
        <end position="191"/>
    </location>
</feature>
<evidence type="ECO:0000256" key="6">
    <source>
        <dbReference type="ARBA" id="ARBA00022786"/>
    </source>
</evidence>
<evidence type="ECO:0000256" key="5">
    <source>
        <dbReference type="ARBA" id="ARBA00022670"/>
    </source>
</evidence>
<evidence type="ECO:0000256" key="9">
    <source>
        <dbReference type="ARBA" id="ARBA00039432"/>
    </source>
</evidence>
<reference evidence="16" key="1">
    <citation type="submission" date="2021-05" db="EMBL/GenBank/DDBJ databases">
        <authorList>
            <person name="Alioto T."/>
            <person name="Alioto T."/>
            <person name="Gomez Garrido J."/>
        </authorList>
    </citation>
    <scope>NUCLEOTIDE SEQUENCE</scope>
</reference>
<proteinExistence type="inferred from homology"/>